<dbReference type="Proteomes" id="UP000016935">
    <property type="component" value="Unassembled WGS sequence"/>
</dbReference>
<dbReference type="EMBL" id="KB908493">
    <property type="protein sequence ID" value="EOA90221.1"/>
    <property type="molecule type" value="Genomic_DNA"/>
</dbReference>
<evidence type="ECO:0000313" key="1">
    <source>
        <dbReference type="EMBL" id="EOA90221.1"/>
    </source>
</evidence>
<reference evidence="1 2" key="2">
    <citation type="journal article" date="2013" name="PLoS Genet.">
        <title>Comparative genome structure, secondary metabolite, and effector coding capacity across Cochliobolus pathogens.</title>
        <authorList>
            <person name="Condon B.J."/>
            <person name="Leng Y."/>
            <person name="Wu D."/>
            <person name="Bushley K.E."/>
            <person name="Ohm R.A."/>
            <person name="Otillar R."/>
            <person name="Martin J."/>
            <person name="Schackwitz W."/>
            <person name="Grimwood J."/>
            <person name="MohdZainudin N."/>
            <person name="Xue C."/>
            <person name="Wang R."/>
            <person name="Manning V.A."/>
            <person name="Dhillon B."/>
            <person name="Tu Z.J."/>
            <person name="Steffenson B.J."/>
            <person name="Salamov A."/>
            <person name="Sun H."/>
            <person name="Lowry S."/>
            <person name="LaButti K."/>
            <person name="Han J."/>
            <person name="Copeland A."/>
            <person name="Lindquist E."/>
            <person name="Barry K."/>
            <person name="Schmutz J."/>
            <person name="Baker S.E."/>
            <person name="Ciuffetti L.M."/>
            <person name="Grigoriev I.V."/>
            <person name="Zhong S."/>
            <person name="Turgeon B.G."/>
        </authorList>
    </citation>
    <scope>NUCLEOTIDE SEQUENCE [LARGE SCALE GENOMIC DNA]</scope>
    <source>
        <strain evidence="2">28A</strain>
    </source>
</reference>
<organism evidence="1 2">
    <name type="scientific">Exserohilum turcicum (strain 28A)</name>
    <name type="common">Northern leaf blight fungus</name>
    <name type="synonym">Setosphaeria turcica</name>
    <dbReference type="NCBI Taxonomy" id="671987"/>
    <lineage>
        <taxon>Eukaryota</taxon>
        <taxon>Fungi</taxon>
        <taxon>Dikarya</taxon>
        <taxon>Ascomycota</taxon>
        <taxon>Pezizomycotina</taxon>
        <taxon>Dothideomycetes</taxon>
        <taxon>Pleosporomycetidae</taxon>
        <taxon>Pleosporales</taxon>
        <taxon>Pleosporineae</taxon>
        <taxon>Pleosporaceae</taxon>
        <taxon>Exserohilum</taxon>
    </lineage>
</organism>
<keyword evidence="2" id="KW-1185">Reference proteome</keyword>
<dbReference type="HOGENOM" id="CLU_2832803_0_0_1"/>
<dbReference type="GeneID" id="19397873"/>
<sequence length="66" mass="7731">MQENIFRRYAQSASCTGSSAYASRLHLPSRFTLNALQYCAVPRHHHRWNTAKPALTQRPRLLFVRF</sequence>
<reference evidence="1 2" key="1">
    <citation type="journal article" date="2012" name="PLoS Pathog.">
        <title>Diverse lifestyles and strategies of plant pathogenesis encoded in the genomes of eighteen Dothideomycetes fungi.</title>
        <authorList>
            <person name="Ohm R.A."/>
            <person name="Feau N."/>
            <person name="Henrissat B."/>
            <person name="Schoch C.L."/>
            <person name="Horwitz B.A."/>
            <person name="Barry K.W."/>
            <person name="Condon B.J."/>
            <person name="Copeland A.C."/>
            <person name="Dhillon B."/>
            <person name="Glaser F."/>
            <person name="Hesse C.N."/>
            <person name="Kosti I."/>
            <person name="LaButti K."/>
            <person name="Lindquist E.A."/>
            <person name="Lucas S."/>
            <person name="Salamov A.A."/>
            <person name="Bradshaw R.E."/>
            <person name="Ciuffetti L."/>
            <person name="Hamelin R.C."/>
            <person name="Kema G.H.J."/>
            <person name="Lawrence C."/>
            <person name="Scott J.A."/>
            <person name="Spatafora J.W."/>
            <person name="Turgeon B.G."/>
            <person name="de Wit P.J.G.M."/>
            <person name="Zhong S."/>
            <person name="Goodwin S.B."/>
            <person name="Grigoriev I.V."/>
        </authorList>
    </citation>
    <scope>NUCLEOTIDE SEQUENCE [LARGE SCALE GENOMIC DNA]</scope>
    <source>
        <strain evidence="2">28A</strain>
    </source>
</reference>
<dbReference type="RefSeq" id="XP_008022113.1">
    <property type="nucleotide sequence ID" value="XM_008023922.1"/>
</dbReference>
<proteinExistence type="predicted"/>
<name>R0J0D5_EXST2</name>
<dbReference type="AlphaFoldDB" id="R0J0D5"/>
<gene>
    <name evidence="1" type="ORF">SETTUDRAFT_158831</name>
</gene>
<evidence type="ECO:0000313" key="2">
    <source>
        <dbReference type="Proteomes" id="UP000016935"/>
    </source>
</evidence>
<protein>
    <submittedName>
        <fullName evidence="1">Uncharacterized protein</fullName>
    </submittedName>
</protein>
<accession>R0J0D5</accession>